<keyword evidence="4" id="KW-1185">Reference proteome</keyword>
<feature type="transmembrane region" description="Helical" evidence="2">
    <location>
        <begin position="91"/>
        <end position="112"/>
    </location>
</feature>
<dbReference type="EMBL" id="JACAZF010000005">
    <property type="protein sequence ID" value="KAF7304071.1"/>
    <property type="molecule type" value="Genomic_DNA"/>
</dbReference>
<organism evidence="3 4">
    <name type="scientific">Mycena indigotica</name>
    <dbReference type="NCBI Taxonomy" id="2126181"/>
    <lineage>
        <taxon>Eukaryota</taxon>
        <taxon>Fungi</taxon>
        <taxon>Dikarya</taxon>
        <taxon>Basidiomycota</taxon>
        <taxon>Agaricomycotina</taxon>
        <taxon>Agaricomycetes</taxon>
        <taxon>Agaricomycetidae</taxon>
        <taxon>Agaricales</taxon>
        <taxon>Marasmiineae</taxon>
        <taxon>Mycenaceae</taxon>
        <taxon>Mycena</taxon>
    </lineage>
</organism>
<comment type="caution">
    <text evidence="3">The sequence shown here is derived from an EMBL/GenBank/DDBJ whole genome shotgun (WGS) entry which is preliminary data.</text>
</comment>
<name>A0A8H6SRB6_9AGAR</name>
<feature type="compositionally biased region" description="Polar residues" evidence="1">
    <location>
        <begin position="286"/>
        <end position="302"/>
    </location>
</feature>
<dbReference type="Proteomes" id="UP000636479">
    <property type="component" value="Unassembled WGS sequence"/>
</dbReference>
<dbReference type="AlphaFoldDB" id="A0A8H6SRB6"/>
<accession>A0A8H6SRB6</accession>
<feature type="transmembrane region" description="Helical" evidence="2">
    <location>
        <begin position="472"/>
        <end position="494"/>
    </location>
</feature>
<feature type="transmembrane region" description="Helical" evidence="2">
    <location>
        <begin position="584"/>
        <end position="608"/>
    </location>
</feature>
<dbReference type="RefSeq" id="XP_037221043.1">
    <property type="nucleotide sequence ID" value="XM_037363122.1"/>
</dbReference>
<dbReference type="GeneID" id="59345638"/>
<feature type="compositionally biased region" description="Basic residues" evidence="1">
    <location>
        <begin position="679"/>
        <end position="689"/>
    </location>
</feature>
<reference evidence="3" key="1">
    <citation type="submission" date="2020-05" db="EMBL/GenBank/DDBJ databases">
        <title>Mycena genomes resolve the evolution of fungal bioluminescence.</title>
        <authorList>
            <person name="Tsai I.J."/>
        </authorList>
    </citation>
    <scope>NUCLEOTIDE SEQUENCE</scope>
    <source>
        <strain evidence="3">171206Taipei</strain>
    </source>
</reference>
<feature type="region of interest" description="Disordered" evidence="1">
    <location>
        <begin position="281"/>
        <end position="305"/>
    </location>
</feature>
<feature type="transmembrane region" description="Helical" evidence="2">
    <location>
        <begin position="124"/>
        <end position="149"/>
    </location>
</feature>
<feature type="transmembrane region" description="Helical" evidence="2">
    <location>
        <begin position="506"/>
        <end position="529"/>
    </location>
</feature>
<feature type="transmembrane region" description="Helical" evidence="2">
    <location>
        <begin position="549"/>
        <end position="572"/>
    </location>
</feature>
<keyword evidence="2" id="KW-0812">Transmembrane</keyword>
<dbReference type="PANTHER" id="PTHR40465">
    <property type="entry name" value="CHROMOSOME 1, WHOLE GENOME SHOTGUN SEQUENCE"/>
    <property type="match status" value="1"/>
</dbReference>
<sequence length="716" mass="79079">MALSVEDQIGSWVVGTCLDSLFLGLVMTQIVSYFNTFGRNDPRALRLYVCVGWLAWSVWRRRSACNALSWRKIVLHFDETDNAKAPTPLEIVMTGILGILAFTTVWSGQGYYLYRLYNLSNKNWWIVIAIASSAFISCVLCITACALYVGRGLTTAVNLYYSAYPIVIVADVSLSLSTTFYLLRFRHDASPDTANTVRSLVLFIFQTAAPGTFIIARYVADPWWESHDSGKVWAFSILWTLNARSTTRKRLRRSVLNSTHVLAVGDSRAVFSTIRFRTESGARPSRTATESDLNESMSTGQPTRLEEPSIFESDGVSDISSLACTVGGGPVARKGISEPGPKSFYILSETTRAWGPSCRGDWLSFPVGYMSTSIVSPSIPQTVGARLVGTTLDLLLLGLVSGQIAKYWARHRHRRRRLADPLVLRVYVAWLACLIWCKSSLNFALVWQVVIVHFGEAQDPSILLMVNDVERHLFGVLAILVITIVCTSQAYYIHRLYIISNKNRPLAITISVMSFTSYLLSVLSASLFMTPAIVTAHSEVELATKFLFAAYPLVIVCDLSLTLITAIFLFYFRRHVHPTTATVLTRLIVLIIQTAAPATIVTVINFVLTVTLPHFSQIPPSGVLSVGSIWAFSVMWSINARIDPGVQLPSTCHGGVSDIVALSSQPSLIDKGSPTHNLQVRRPKPRASKSTHSDATSCVFVGAKSNYLVNRDMMSS</sequence>
<feature type="transmembrane region" description="Helical" evidence="2">
    <location>
        <begin position="422"/>
        <end position="452"/>
    </location>
</feature>
<feature type="transmembrane region" description="Helical" evidence="2">
    <location>
        <begin position="161"/>
        <end position="183"/>
    </location>
</feature>
<proteinExistence type="predicted"/>
<protein>
    <submittedName>
        <fullName evidence="3">Uncharacterized protein</fullName>
    </submittedName>
</protein>
<evidence type="ECO:0000256" key="1">
    <source>
        <dbReference type="SAM" id="MobiDB-lite"/>
    </source>
</evidence>
<evidence type="ECO:0000256" key="2">
    <source>
        <dbReference type="SAM" id="Phobius"/>
    </source>
</evidence>
<feature type="transmembrane region" description="Helical" evidence="2">
    <location>
        <begin position="195"/>
        <end position="220"/>
    </location>
</feature>
<feature type="transmembrane region" description="Helical" evidence="2">
    <location>
        <begin position="620"/>
        <end position="638"/>
    </location>
</feature>
<feature type="region of interest" description="Disordered" evidence="1">
    <location>
        <begin position="667"/>
        <end position="693"/>
    </location>
</feature>
<evidence type="ECO:0000313" key="3">
    <source>
        <dbReference type="EMBL" id="KAF7304071.1"/>
    </source>
</evidence>
<dbReference type="PANTHER" id="PTHR40465:SF1">
    <property type="entry name" value="DUF6534 DOMAIN-CONTAINING PROTEIN"/>
    <property type="match status" value="1"/>
</dbReference>
<feature type="transmembrane region" description="Helical" evidence="2">
    <location>
        <begin position="12"/>
        <end position="31"/>
    </location>
</feature>
<keyword evidence="2" id="KW-0472">Membrane</keyword>
<keyword evidence="2" id="KW-1133">Transmembrane helix</keyword>
<evidence type="ECO:0000313" key="4">
    <source>
        <dbReference type="Proteomes" id="UP000636479"/>
    </source>
</evidence>
<gene>
    <name evidence="3" type="ORF">MIND_00638600</name>
</gene>